<feature type="region of interest" description="Disordered" evidence="13">
    <location>
        <begin position="654"/>
        <end position="691"/>
    </location>
</feature>
<dbReference type="GO" id="GO:0031122">
    <property type="term" value="P:cytoplasmic microtubule organization"/>
    <property type="evidence" value="ECO:0007669"/>
    <property type="project" value="InterPro"/>
</dbReference>
<dbReference type="InterPro" id="IPR043936">
    <property type="entry name" value="HOOK_N"/>
</dbReference>
<dbReference type="GO" id="GO:0005813">
    <property type="term" value="C:centrosome"/>
    <property type="evidence" value="ECO:0007669"/>
    <property type="project" value="TreeGrafter"/>
</dbReference>
<dbReference type="InterPro" id="IPR036872">
    <property type="entry name" value="CH_dom_sf"/>
</dbReference>
<evidence type="ECO:0000256" key="9">
    <source>
        <dbReference type="ARBA" id="ARBA00022753"/>
    </source>
</evidence>
<dbReference type="Pfam" id="PF19047">
    <property type="entry name" value="HOOK_N"/>
    <property type="match status" value="1"/>
</dbReference>
<keyword evidence="9" id="KW-0967">Endosome</keyword>
<keyword evidence="6" id="KW-0963">Cytoplasm</keyword>
<feature type="coiled-coil region" evidence="12">
    <location>
        <begin position="233"/>
        <end position="412"/>
    </location>
</feature>
<evidence type="ECO:0000256" key="10">
    <source>
        <dbReference type="ARBA" id="ARBA00023054"/>
    </source>
</evidence>
<keyword evidence="8" id="KW-0493">Microtubule</keyword>
<evidence type="ECO:0000256" key="1">
    <source>
        <dbReference type="ARBA" id="ARBA00004177"/>
    </source>
</evidence>
<dbReference type="GO" id="GO:0005874">
    <property type="term" value="C:microtubule"/>
    <property type="evidence" value="ECO:0007669"/>
    <property type="project" value="UniProtKB-KW"/>
</dbReference>
<evidence type="ECO:0000256" key="7">
    <source>
        <dbReference type="ARBA" id="ARBA00022583"/>
    </source>
</evidence>
<dbReference type="EMBL" id="HACA01012135">
    <property type="protein sequence ID" value="CDW29496.1"/>
    <property type="molecule type" value="Transcribed_RNA"/>
</dbReference>
<feature type="domain" description="Hook C-terminal" evidence="14">
    <location>
        <begin position="188"/>
        <end position="526"/>
    </location>
</feature>
<dbReference type="OrthoDB" id="49395at2759"/>
<dbReference type="FunFam" id="1.10.418.10:FF:000024">
    <property type="entry name" value="Hook homolog 3 (Drosophila)"/>
    <property type="match status" value="1"/>
</dbReference>
<reference evidence="16" key="1">
    <citation type="submission" date="2014-05" db="EMBL/GenBank/DDBJ databases">
        <authorList>
            <person name="Chronopoulou M."/>
        </authorList>
    </citation>
    <scope>NUCLEOTIDE SEQUENCE</scope>
    <source>
        <tissue evidence="16">Whole organism</tissue>
    </source>
</reference>
<dbReference type="GO" id="GO:0008017">
    <property type="term" value="F:microtubule binding"/>
    <property type="evidence" value="ECO:0007669"/>
    <property type="project" value="InterPro"/>
</dbReference>
<comment type="subcellular location">
    <subcellularLocation>
        <location evidence="2">Cytoplasm</location>
        <location evidence="2">Cytoskeleton</location>
    </subcellularLocation>
    <subcellularLocation>
        <location evidence="1">Endosome</location>
    </subcellularLocation>
</comment>
<evidence type="ECO:0000256" key="2">
    <source>
        <dbReference type="ARBA" id="ARBA00004245"/>
    </source>
</evidence>
<keyword evidence="10 12" id="KW-0175">Coiled coil</keyword>
<comment type="similarity">
    <text evidence="3">Belongs to the hook family.</text>
</comment>
<dbReference type="Pfam" id="PF05622">
    <property type="entry name" value="HOOK"/>
    <property type="match status" value="2"/>
</dbReference>
<feature type="compositionally biased region" description="Polar residues" evidence="13">
    <location>
        <begin position="654"/>
        <end position="681"/>
    </location>
</feature>
<dbReference type="GO" id="GO:0030705">
    <property type="term" value="P:cytoskeleton-dependent intracellular transport"/>
    <property type="evidence" value="ECO:0007669"/>
    <property type="project" value="InterPro"/>
</dbReference>
<feature type="coiled-coil region" evidence="12">
    <location>
        <begin position="168"/>
        <end position="209"/>
    </location>
</feature>
<dbReference type="PANTHER" id="PTHR18947:SF39">
    <property type="entry name" value="PROTEIN HOOK"/>
    <property type="match status" value="1"/>
</dbReference>
<protein>
    <recommendedName>
        <fullName evidence="5">Protein hook</fullName>
    </recommendedName>
</protein>
<evidence type="ECO:0000256" key="6">
    <source>
        <dbReference type="ARBA" id="ARBA00022490"/>
    </source>
</evidence>
<feature type="coiled-coil region" evidence="12">
    <location>
        <begin position="488"/>
        <end position="616"/>
    </location>
</feature>
<dbReference type="SUPFAM" id="SSF116907">
    <property type="entry name" value="Hook domain"/>
    <property type="match status" value="1"/>
</dbReference>
<feature type="domain" description="Hook C-terminal" evidence="14">
    <location>
        <begin position="536"/>
        <end position="672"/>
    </location>
</feature>
<evidence type="ECO:0000256" key="8">
    <source>
        <dbReference type="ARBA" id="ARBA00022701"/>
    </source>
</evidence>
<keyword evidence="7" id="KW-0254">Endocytosis</keyword>
<dbReference type="AlphaFoldDB" id="A0A0K2TVU2"/>
<evidence type="ECO:0000256" key="5">
    <source>
        <dbReference type="ARBA" id="ARBA00018971"/>
    </source>
</evidence>
<keyword evidence="11" id="KW-0206">Cytoskeleton</keyword>
<dbReference type="Gene3D" id="1.10.418.10">
    <property type="entry name" value="Calponin-like domain"/>
    <property type="match status" value="1"/>
</dbReference>
<dbReference type="GO" id="GO:0005768">
    <property type="term" value="C:endosome"/>
    <property type="evidence" value="ECO:0007669"/>
    <property type="project" value="UniProtKB-SubCell"/>
</dbReference>
<accession>A0A0K2TVU2</accession>
<evidence type="ECO:0000313" key="16">
    <source>
        <dbReference type="EMBL" id="CDW29496.1"/>
    </source>
</evidence>
<evidence type="ECO:0000259" key="14">
    <source>
        <dbReference type="Pfam" id="PF05622"/>
    </source>
</evidence>
<evidence type="ECO:0000256" key="13">
    <source>
        <dbReference type="SAM" id="MobiDB-lite"/>
    </source>
</evidence>
<evidence type="ECO:0000256" key="3">
    <source>
        <dbReference type="ARBA" id="ARBA00006946"/>
    </source>
</evidence>
<proteinExistence type="inferred from homology"/>
<evidence type="ECO:0000259" key="15">
    <source>
        <dbReference type="Pfam" id="PF19047"/>
    </source>
</evidence>
<evidence type="ECO:0000256" key="11">
    <source>
        <dbReference type="ARBA" id="ARBA00023212"/>
    </source>
</evidence>
<dbReference type="InterPro" id="IPR008636">
    <property type="entry name" value="Hook_C"/>
</dbReference>
<feature type="domain" description="HOOK N-terminal" evidence="15">
    <location>
        <begin position="27"/>
        <end position="142"/>
    </location>
</feature>
<dbReference type="GO" id="GO:0051959">
    <property type="term" value="F:dynein light intermediate chain binding"/>
    <property type="evidence" value="ECO:0007669"/>
    <property type="project" value="TreeGrafter"/>
</dbReference>
<sequence length="691" mass="78903">MSILDSSLTPSLNAWLSVQGYSQYPTSLAQFLNHVDPTHFNEIWRNKIKCNAEDNVRMKTLNYKRLLDGINEYYSEKIAISIADFSMPDPQRVADDAPDDVGRLLQLVLGCAINCESKHTYIAVIMEMEESVQRVIMQAIQELMALPTLSTLSAFSTSSSVAIDPLMFKKLEDELREAKLEKEELLQNIHILENKINLLTDEKTNLKDQLRFKDDGITDAQNNPPIDGNGIRIQELRRQVEGLQEDLVNLESSRDEYQVKVEVLEKQLEDASIKETELQKLADQAQKFKDEVDILREYSEKAAKYETSIESYKKKMEEMSDLKRQVKLLEDKNIQYMQKNLDLEEEIKKTGSWKPQVDVYKKKIVELQTKLDSETKRSDKLDFESKKLLEKVESLSLERDRLLTERDQLKECNIDLSDEIKMSNYTTRSGGLGDNLLDEPESAILENIPSNVKERILKLQRENRKLKTRLQGGEGASPDGSASSTSILQTMVEDLKDREVELQSLNRKANQRILELESRVEDMKESVPRVIPGSREELELKLSESSKVINILNSSLQKKEAEISAMEERYKKYIEKAKAVIKTLDPSKGVAGSGEVTALRSQLQDKDKLIDDLEQDSEKSKAVKEMEEKLMASAFYSLSMQLHRSALDNRINVSSPSAQQTSFLNRQRQVPPANTATTPKSRVQGGEYTDY</sequence>
<evidence type="ECO:0000256" key="4">
    <source>
        <dbReference type="ARBA" id="ARBA00011241"/>
    </source>
</evidence>
<organism evidence="16">
    <name type="scientific">Lepeophtheirus salmonis</name>
    <name type="common">Salmon louse</name>
    <name type="synonym">Caligus salmonis</name>
    <dbReference type="NCBI Taxonomy" id="72036"/>
    <lineage>
        <taxon>Eukaryota</taxon>
        <taxon>Metazoa</taxon>
        <taxon>Ecdysozoa</taxon>
        <taxon>Arthropoda</taxon>
        <taxon>Crustacea</taxon>
        <taxon>Multicrustacea</taxon>
        <taxon>Hexanauplia</taxon>
        <taxon>Copepoda</taxon>
        <taxon>Siphonostomatoida</taxon>
        <taxon>Caligidae</taxon>
        <taxon>Lepeophtheirus</taxon>
    </lineage>
</organism>
<comment type="subunit">
    <text evidence="4">Homodimer. Interacts with microtubules via its N-terminus.</text>
</comment>
<dbReference type="PANTHER" id="PTHR18947">
    <property type="entry name" value="HOOK PROTEINS"/>
    <property type="match status" value="1"/>
</dbReference>
<dbReference type="GO" id="GO:0006897">
    <property type="term" value="P:endocytosis"/>
    <property type="evidence" value="ECO:0007669"/>
    <property type="project" value="UniProtKB-KW"/>
</dbReference>
<evidence type="ECO:0000256" key="12">
    <source>
        <dbReference type="SAM" id="Coils"/>
    </source>
</evidence>
<name>A0A0K2TVU2_LEPSM</name>